<keyword evidence="9" id="KW-0811">Translocation</keyword>
<comment type="subunit">
    <text evidence="9">Component of the TIM23 complex.</text>
</comment>
<feature type="transmembrane region" description="Helical" evidence="9">
    <location>
        <begin position="80"/>
        <end position="100"/>
    </location>
</feature>
<comment type="subcellular location">
    <subcellularLocation>
        <location evidence="9">Mitochondrion inner membrane</location>
        <topology evidence="9">Single-pass membrane protein</topology>
    </subcellularLocation>
    <subcellularLocation>
        <location evidence="1">Mitochondrion membrane</location>
        <topology evidence="1">Single-pass membrane protein</topology>
    </subcellularLocation>
</comment>
<organism evidence="10 11">
    <name type="scientific">Phlyctema vagabunda</name>
    <dbReference type="NCBI Taxonomy" id="108571"/>
    <lineage>
        <taxon>Eukaryota</taxon>
        <taxon>Fungi</taxon>
        <taxon>Dikarya</taxon>
        <taxon>Ascomycota</taxon>
        <taxon>Pezizomycotina</taxon>
        <taxon>Leotiomycetes</taxon>
        <taxon>Helotiales</taxon>
        <taxon>Dermateaceae</taxon>
        <taxon>Phlyctema</taxon>
    </lineage>
</organism>
<evidence type="ECO:0000313" key="10">
    <source>
        <dbReference type="EMBL" id="KAL3428448.1"/>
    </source>
</evidence>
<keyword evidence="9" id="KW-0813">Transport</keyword>
<protein>
    <recommendedName>
        <fullName evidence="3 9">Mitochondrial import inner membrane translocase subunit Tim21</fullName>
    </recommendedName>
</protein>
<evidence type="ECO:0000256" key="3">
    <source>
        <dbReference type="ARBA" id="ARBA00020726"/>
    </source>
</evidence>
<reference evidence="10 11" key="1">
    <citation type="submission" date="2024-06" db="EMBL/GenBank/DDBJ databases">
        <title>Complete genome of Phlyctema vagabunda strain 19-DSS-EL-015.</title>
        <authorList>
            <person name="Fiorenzani C."/>
        </authorList>
    </citation>
    <scope>NUCLEOTIDE SEQUENCE [LARGE SCALE GENOMIC DNA]</scope>
    <source>
        <strain evidence="10 11">19-DSS-EL-015</strain>
    </source>
</reference>
<dbReference type="InterPro" id="IPR013261">
    <property type="entry name" value="Tim21"/>
</dbReference>
<name>A0ABR4PYM7_9HELO</name>
<comment type="function">
    <text evidence="9">Essential component of the TIM23 complex, a complex that mediates the translocation of transit peptide-containing proteins across the mitochondrial inner membrane.</text>
</comment>
<dbReference type="Gene3D" id="3.10.450.320">
    <property type="entry name" value="Mitochondrial import inner membrane translocase subunit Tim21"/>
    <property type="match status" value="1"/>
</dbReference>
<evidence type="ECO:0000256" key="5">
    <source>
        <dbReference type="ARBA" id="ARBA00022946"/>
    </source>
</evidence>
<dbReference type="PANTHER" id="PTHR13032:SF6">
    <property type="entry name" value="MITOCHONDRIAL IMPORT INNER MEMBRANE TRANSLOCASE SUBUNIT TIM21"/>
    <property type="match status" value="1"/>
</dbReference>
<proteinExistence type="inferred from homology"/>
<evidence type="ECO:0000256" key="1">
    <source>
        <dbReference type="ARBA" id="ARBA00004304"/>
    </source>
</evidence>
<gene>
    <name evidence="10" type="ORF">PVAG01_01957</name>
</gene>
<dbReference type="Pfam" id="PF08294">
    <property type="entry name" value="TIM21"/>
    <property type="match status" value="1"/>
</dbReference>
<keyword evidence="8 9" id="KW-0472">Membrane</keyword>
<keyword evidence="4 9" id="KW-0812">Transmembrane</keyword>
<evidence type="ECO:0000256" key="8">
    <source>
        <dbReference type="ARBA" id="ARBA00023136"/>
    </source>
</evidence>
<comment type="similarity">
    <text evidence="2 9">Belongs to the TIM21 family.</text>
</comment>
<dbReference type="PANTHER" id="PTHR13032">
    <property type="entry name" value="MITOCHONDRIAL IMPORT INNER MEMBRANE TRANSLOCASE SUBUNIT TIM21"/>
    <property type="match status" value="1"/>
</dbReference>
<keyword evidence="9" id="KW-0999">Mitochondrion inner membrane</keyword>
<evidence type="ECO:0000256" key="7">
    <source>
        <dbReference type="ARBA" id="ARBA00023128"/>
    </source>
</evidence>
<evidence type="ECO:0000313" key="11">
    <source>
        <dbReference type="Proteomes" id="UP001629113"/>
    </source>
</evidence>
<evidence type="ECO:0000256" key="2">
    <source>
        <dbReference type="ARBA" id="ARBA00010867"/>
    </source>
</evidence>
<keyword evidence="6 9" id="KW-1133">Transmembrane helix</keyword>
<keyword evidence="11" id="KW-1185">Reference proteome</keyword>
<evidence type="ECO:0000256" key="9">
    <source>
        <dbReference type="RuleBase" id="RU367142"/>
    </source>
</evidence>
<keyword evidence="5" id="KW-0809">Transit peptide</keyword>
<dbReference type="Proteomes" id="UP001629113">
    <property type="component" value="Unassembled WGS sequence"/>
</dbReference>
<dbReference type="InterPro" id="IPR038552">
    <property type="entry name" value="Tim21_IMS_sf"/>
</dbReference>
<keyword evidence="7 9" id="KW-0496">Mitochondrion</keyword>
<keyword evidence="9" id="KW-0653">Protein transport</keyword>
<evidence type="ECO:0000256" key="6">
    <source>
        <dbReference type="ARBA" id="ARBA00022989"/>
    </source>
</evidence>
<comment type="caution">
    <text evidence="10">The sequence shown here is derived from an EMBL/GenBank/DDBJ whole genome shotgun (WGS) entry which is preliminary data.</text>
</comment>
<accession>A0ABR4PYM7</accession>
<dbReference type="EMBL" id="JBFCZG010000001">
    <property type="protein sequence ID" value="KAL3428448.1"/>
    <property type="molecule type" value="Genomic_DNA"/>
</dbReference>
<sequence length="236" mass="25978">MSTSLVAMHPLKALPLLKLPVSIRPLIAARMYATQTGLGTSNATPKPRRKAVTAFNDDGRVAWGDLSAGEKAARTTQQSFNFGLIIVGTVLTGGVAYLLYTEVFSPDSKTAHFNRAADRVKSDERCVQLLGASNKIKAFGEPTSSKWARAGPIASTTRKDQRGVEHLIMHFNVEGPLDQGVVNLHMTKRPSESDFVYKYLYLDVKGQQRIYLENADTAADGSRKSKTKFFGIEWTR</sequence>
<evidence type="ECO:0000256" key="4">
    <source>
        <dbReference type="ARBA" id="ARBA00022692"/>
    </source>
</evidence>